<dbReference type="AlphaFoldDB" id="A0AAV7U0B3"/>
<proteinExistence type="predicted"/>
<organism evidence="2 3">
    <name type="scientific">Pleurodeles waltl</name>
    <name type="common">Iberian ribbed newt</name>
    <dbReference type="NCBI Taxonomy" id="8319"/>
    <lineage>
        <taxon>Eukaryota</taxon>
        <taxon>Metazoa</taxon>
        <taxon>Chordata</taxon>
        <taxon>Craniata</taxon>
        <taxon>Vertebrata</taxon>
        <taxon>Euteleostomi</taxon>
        <taxon>Amphibia</taxon>
        <taxon>Batrachia</taxon>
        <taxon>Caudata</taxon>
        <taxon>Salamandroidea</taxon>
        <taxon>Salamandridae</taxon>
        <taxon>Pleurodelinae</taxon>
        <taxon>Pleurodeles</taxon>
    </lineage>
</organism>
<gene>
    <name evidence="2" type="ORF">NDU88_007140</name>
</gene>
<feature type="region of interest" description="Disordered" evidence="1">
    <location>
        <begin position="1"/>
        <end position="91"/>
    </location>
</feature>
<accession>A0AAV7U0B3</accession>
<dbReference type="EMBL" id="JANPWB010000006">
    <property type="protein sequence ID" value="KAJ1181941.1"/>
    <property type="molecule type" value="Genomic_DNA"/>
</dbReference>
<evidence type="ECO:0000256" key="1">
    <source>
        <dbReference type="SAM" id="MobiDB-lite"/>
    </source>
</evidence>
<feature type="compositionally biased region" description="Polar residues" evidence="1">
    <location>
        <begin position="12"/>
        <end position="24"/>
    </location>
</feature>
<evidence type="ECO:0000313" key="3">
    <source>
        <dbReference type="Proteomes" id="UP001066276"/>
    </source>
</evidence>
<comment type="caution">
    <text evidence="2">The sequence shown here is derived from an EMBL/GenBank/DDBJ whole genome shotgun (WGS) entry which is preliminary data.</text>
</comment>
<name>A0AAV7U0B3_PLEWA</name>
<dbReference type="Proteomes" id="UP001066276">
    <property type="component" value="Chromosome 3_2"/>
</dbReference>
<reference evidence="2" key="1">
    <citation type="journal article" date="2022" name="bioRxiv">
        <title>Sequencing and chromosome-scale assembly of the giantPleurodeles waltlgenome.</title>
        <authorList>
            <person name="Brown T."/>
            <person name="Elewa A."/>
            <person name="Iarovenko S."/>
            <person name="Subramanian E."/>
            <person name="Araus A.J."/>
            <person name="Petzold A."/>
            <person name="Susuki M."/>
            <person name="Suzuki K.-i.T."/>
            <person name="Hayashi T."/>
            <person name="Toyoda A."/>
            <person name="Oliveira C."/>
            <person name="Osipova E."/>
            <person name="Leigh N.D."/>
            <person name="Simon A."/>
            <person name="Yun M.H."/>
        </authorList>
    </citation>
    <scope>NUCLEOTIDE SEQUENCE</scope>
    <source>
        <strain evidence="2">20211129_DDA</strain>
        <tissue evidence="2">Liver</tissue>
    </source>
</reference>
<keyword evidence="3" id="KW-1185">Reference proteome</keyword>
<sequence length="161" mass="16685">MAQSIGRGQRQPAHTTFTRAQPLSGQDCCSRADPDHPPTSYGKGPHHVAGSRGSSRPSCSAGRGATAAPSGHQWHSDRAPPGTTASQLPGAQAQAVTSSVFKSLACPPFCLHPPFGSRRVSTPPLSVGQGDASSQLAARPMSRQDRLSHSCEAMYTVDDGG</sequence>
<feature type="region of interest" description="Disordered" evidence="1">
    <location>
        <begin position="117"/>
        <end position="149"/>
    </location>
</feature>
<evidence type="ECO:0000313" key="2">
    <source>
        <dbReference type="EMBL" id="KAJ1181941.1"/>
    </source>
</evidence>
<protein>
    <submittedName>
        <fullName evidence="2">Uncharacterized protein</fullName>
    </submittedName>
</protein>